<dbReference type="PROSITE" id="PS50893">
    <property type="entry name" value="ABC_TRANSPORTER_2"/>
    <property type="match status" value="2"/>
</dbReference>
<comment type="subcellular location">
    <subcellularLocation>
        <location evidence="1">Cell membrane</location>
    </subcellularLocation>
</comment>
<dbReference type="NCBIfam" id="NF010167">
    <property type="entry name" value="PRK13648.1"/>
    <property type="match status" value="2"/>
</dbReference>
<evidence type="ECO:0000256" key="4">
    <source>
        <dbReference type="ARBA" id="ARBA00022475"/>
    </source>
</evidence>
<dbReference type="FunFam" id="3.40.50.300:FF:000224">
    <property type="entry name" value="Energy-coupling factor transporter ATP-binding protein EcfA"/>
    <property type="match status" value="1"/>
</dbReference>
<evidence type="ECO:0000313" key="11">
    <source>
        <dbReference type="Proteomes" id="UP000264141"/>
    </source>
</evidence>
<comment type="similarity">
    <text evidence="2">Belongs to the ABC transporter superfamily.</text>
</comment>
<dbReference type="InterPro" id="IPR003439">
    <property type="entry name" value="ABC_transporter-like_ATP-bd"/>
</dbReference>
<evidence type="ECO:0000256" key="6">
    <source>
        <dbReference type="ARBA" id="ARBA00022840"/>
    </source>
</evidence>
<evidence type="ECO:0000256" key="8">
    <source>
        <dbReference type="ARBA" id="ARBA00023136"/>
    </source>
</evidence>
<dbReference type="PROSITE" id="PS00211">
    <property type="entry name" value="ABC_TRANSPORTER_1"/>
    <property type="match status" value="2"/>
</dbReference>
<evidence type="ECO:0000313" key="10">
    <source>
        <dbReference type="EMBL" id="HCE17527.1"/>
    </source>
</evidence>
<dbReference type="STRING" id="229919.GCA_001050195_01795"/>
<dbReference type="GO" id="GO:0016887">
    <property type="term" value="F:ATP hydrolysis activity"/>
    <property type="evidence" value="ECO:0007669"/>
    <property type="project" value="InterPro"/>
</dbReference>
<dbReference type="PANTHER" id="PTHR43553:SF24">
    <property type="entry name" value="ENERGY-COUPLING FACTOR TRANSPORTER ATP-BINDING PROTEIN ECFA1"/>
    <property type="match status" value="1"/>
</dbReference>
<keyword evidence="3" id="KW-0813">Transport</keyword>
<dbReference type="AlphaFoldDB" id="A0A3D1JH15"/>
<keyword evidence="4" id="KW-1003">Cell membrane</keyword>
<evidence type="ECO:0000256" key="2">
    <source>
        <dbReference type="ARBA" id="ARBA00005417"/>
    </source>
</evidence>
<dbReference type="InterPro" id="IPR027417">
    <property type="entry name" value="P-loop_NTPase"/>
</dbReference>
<evidence type="ECO:0000259" key="9">
    <source>
        <dbReference type="PROSITE" id="PS50893"/>
    </source>
</evidence>
<dbReference type="EMBL" id="DPBP01000028">
    <property type="protein sequence ID" value="HCE17527.1"/>
    <property type="molecule type" value="Genomic_DNA"/>
</dbReference>
<keyword evidence="7" id="KW-1278">Translocase</keyword>
<organism evidence="10 11">
    <name type="scientific">Anaerolinea thermolimosa</name>
    <dbReference type="NCBI Taxonomy" id="229919"/>
    <lineage>
        <taxon>Bacteria</taxon>
        <taxon>Bacillati</taxon>
        <taxon>Chloroflexota</taxon>
        <taxon>Anaerolineae</taxon>
        <taxon>Anaerolineales</taxon>
        <taxon>Anaerolineaceae</taxon>
        <taxon>Anaerolinea</taxon>
    </lineage>
</organism>
<dbReference type="InterPro" id="IPR017871">
    <property type="entry name" value="ABC_transporter-like_CS"/>
</dbReference>
<dbReference type="PANTHER" id="PTHR43553">
    <property type="entry name" value="HEAVY METAL TRANSPORTER"/>
    <property type="match status" value="1"/>
</dbReference>
<keyword evidence="5" id="KW-0547">Nucleotide-binding</keyword>
<dbReference type="SMART" id="SM00382">
    <property type="entry name" value="AAA"/>
    <property type="match status" value="2"/>
</dbReference>
<protein>
    <submittedName>
        <fullName evidence="10">Energy-coupling factor transporter ATPase</fullName>
    </submittedName>
</protein>
<evidence type="ECO:0000256" key="5">
    <source>
        <dbReference type="ARBA" id="ARBA00022741"/>
    </source>
</evidence>
<dbReference type="CDD" id="cd03225">
    <property type="entry name" value="ABC_cobalt_CbiO_domain1"/>
    <property type="match status" value="2"/>
</dbReference>
<evidence type="ECO:0000256" key="3">
    <source>
        <dbReference type="ARBA" id="ARBA00022448"/>
    </source>
</evidence>
<feature type="domain" description="ABC transporter" evidence="9">
    <location>
        <begin position="300"/>
        <end position="540"/>
    </location>
</feature>
<gene>
    <name evidence="10" type="ORF">DEQ80_06680</name>
</gene>
<dbReference type="GO" id="GO:0043190">
    <property type="term" value="C:ATP-binding cassette (ABC) transporter complex"/>
    <property type="evidence" value="ECO:0007669"/>
    <property type="project" value="TreeGrafter"/>
</dbReference>
<proteinExistence type="inferred from homology"/>
<dbReference type="Gene3D" id="3.40.50.300">
    <property type="entry name" value="P-loop containing nucleotide triphosphate hydrolases"/>
    <property type="match status" value="2"/>
</dbReference>
<dbReference type="SUPFAM" id="SSF52540">
    <property type="entry name" value="P-loop containing nucleoside triphosphate hydrolases"/>
    <property type="match status" value="2"/>
</dbReference>
<comment type="caution">
    <text evidence="10">The sequence shown here is derived from an EMBL/GenBank/DDBJ whole genome shotgun (WGS) entry which is preliminary data.</text>
</comment>
<keyword evidence="8" id="KW-0472">Membrane</keyword>
<name>A0A3D1JH15_9CHLR</name>
<dbReference type="InterPro" id="IPR050095">
    <property type="entry name" value="ECF_ABC_transporter_ATP-bd"/>
</dbReference>
<dbReference type="GO" id="GO:0042626">
    <property type="term" value="F:ATPase-coupled transmembrane transporter activity"/>
    <property type="evidence" value="ECO:0007669"/>
    <property type="project" value="TreeGrafter"/>
</dbReference>
<evidence type="ECO:0000256" key="7">
    <source>
        <dbReference type="ARBA" id="ARBA00022967"/>
    </source>
</evidence>
<reference evidence="10 11" key="1">
    <citation type="journal article" date="2018" name="Nat. Biotechnol.">
        <title>A standardized bacterial taxonomy based on genome phylogeny substantially revises the tree of life.</title>
        <authorList>
            <person name="Parks D.H."/>
            <person name="Chuvochina M."/>
            <person name="Waite D.W."/>
            <person name="Rinke C."/>
            <person name="Skarshewski A."/>
            <person name="Chaumeil P.A."/>
            <person name="Hugenholtz P."/>
        </authorList>
    </citation>
    <scope>NUCLEOTIDE SEQUENCE [LARGE SCALE GENOMIC DNA]</scope>
    <source>
        <strain evidence="10">UBA8781</strain>
    </source>
</reference>
<accession>A0A3D1JH15</accession>
<evidence type="ECO:0000256" key="1">
    <source>
        <dbReference type="ARBA" id="ARBA00004236"/>
    </source>
</evidence>
<feature type="domain" description="ABC transporter" evidence="9">
    <location>
        <begin position="5"/>
        <end position="242"/>
    </location>
</feature>
<sequence length="583" mass="63961">MTVLITLDKVTFSYTGDPKDPHPALKDITLQFHEGEFAVILGANGSGKTTLARHLNGLLLPTLGRVLVTNLDTRDRSCHGIIRQRVGMVFQHPEDQIVATTVEEDVAFGPENLGLPPSEIRQRVDAAIEAVGLEAHRHRPPHMLSSGQMQRLALAGVLAMRPRVVVFDEATTMLDPAGRRMALALMAELRASGMAVLFVTHNMEEAALADRAVVLSEGSVVFDGAPRELFTRQSLEDWGLEPPPVVELGGRLRRLFPHLPEDLLTVEELLGSLPSPQRPCEPPEHRVDGGTDQQGREWAIEVQGLNHTYMLGTPLAHQALQNASLQVAAGRAHALVGVTGSGKSTLLQHLNGILRPQEGKVRVGPFQLDDPTVSTRQVVRLAGLVMQNPESQFFEQFVGDEIAYGPRQLGCDEPLASRVRWAMEQVGLDFLAFKDRFTDTLSGGEKRKVALASILAIKPRFLLLDEPTAGLDPRSRKEILLTLRRMVSEGMEIVLSSHQMEDVAMLAHDLTAFRKGRNALQGVAAEVFWQFEAVRELGLEPPVAALVAARLRTLGWGVPSRVVTAEMLMDHLERCVEVQGEPV</sequence>
<dbReference type="GO" id="GO:0005524">
    <property type="term" value="F:ATP binding"/>
    <property type="evidence" value="ECO:0007669"/>
    <property type="project" value="UniProtKB-KW"/>
</dbReference>
<keyword evidence="6" id="KW-0067">ATP-binding</keyword>
<dbReference type="InterPro" id="IPR003593">
    <property type="entry name" value="AAA+_ATPase"/>
</dbReference>
<dbReference type="InterPro" id="IPR015856">
    <property type="entry name" value="ABC_transpr_CbiO/EcfA_su"/>
</dbReference>
<dbReference type="Proteomes" id="UP000264141">
    <property type="component" value="Unassembled WGS sequence"/>
</dbReference>
<dbReference type="Pfam" id="PF00005">
    <property type="entry name" value="ABC_tran"/>
    <property type="match status" value="2"/>
</dbReference>